<name>A0ABP7Q9E6_9SPHI</name>
<protein>
    <submittedName>
        <fullName evidence="10">ABC transporter permease</fullName>
    </submittedName>
</protein>
<feature type="transmembrane region" description="Helical" evidence="7">
    <location>
        <begin position="40"/>
        <end position="62"/>
    </location>
</feature>
<comment type="subcellular location">
    <subcellularLocation>
        <location evidence="1">Cell membrane</location>
        <topology evidence="1">Multi-pass membrane protein</topology>
    </subcellularLocation>
</comment>
<accession>A0ABP7Q9E6</accession>
<sequence>MPVIILKYFFLKNSISTRKIMIKNYLKIAWRNLIKNKASALINIGGLAVGMAVAMLIGLWIWDEVSFDSGYPNKARIAKVMDNSWVNNETQTYGSSALPLAPALRNNYGNYFKHVVITSWTNDHILTYGETMVTKKGNFMEPAITDMLSVKMLKGSAASLNDPTSLLISQSTAKAVFGNADPLNKVIKIDKKLDAKVTGVYQDLPQNSSFGDLTFIAPFQMLAISEHYAARFNNPWGAGWFQTYVQLADNANMNNVSAKIKNLKLNALIGLHNDDARYKSALFLQPMSSWYLYGDFKNGINIGGRVQYVWLFGIIGVFVLLLACINFMNLSTARSEKRAKEVGIRKAIGSVRSQLIGQFYSESLLIAVLAFFVSILLVVLFLPEFNQLADKKITVLWGSPLFWALGIAFSLFTGLVAGSYPALYLSSFTPVKVLKGTFRVGRWAAIPRKVLVVVQFTVSVVLIIGTIVVFQQIQFAKNRPVGYSRNNLINVDLQTDEINKQYQPLKNDLLASGVVTNVAESENAITHLYISNGGFNWSGKDPAIQEQFTSMAITSDFGKTVGWKIAAGRDFNEAFLSDSSGFVVNEAAVKFMGLKHPIGEIVDWVGNAKFKIIGVVKDMVNQSAYDAPQPTLFYLPRWQHLSNVNIKINPRVSAHDAIARIRTIFKKYDPSTTFNYQFIDEAYAKKFNNEERIGKLASCFAGLAIFISCLGLFGMATFMAEQRVKEIGVRKVLGATVLNLWQLLSKDFVVLVVISLLIATPVAYYFMHTWLQNYEYRTHIAWWVYAITAIAAIAITLATVSYQSIRAALANPVKSLRSE</sequence>
<evidence type="ECO:0000256" key="7">
    <source>
        <dbReference type="SAM" id="Phobius"/>
    </source>
</evidence>
<dbReference type="Pfam" id="PF12704">
    <property type="entry name" value="MacB_PCD"/>
    <property type="match status" value="2"/>
</dbReference>
<feature type="transmembrane region" description="Helical" evidence="7">
    <location>
        <begin position="402"/>
        <end position="429"/>
    </location>
</feature>
<dbReference type="EMBL" id="BAAAZC010000023">
    <property type="protein sequence ID" value="GAA3978387.1"/>
    <property type="molecule type" value="Genomic_DNA"/>
</dbReference>
<evidence type="ECO:0000256" key="2">
    <source>
        <dbReference type="ARBA" id="ARBA00022475"/>
    </source>
</evidence>
<dbReference type="PANTHER" id="PTHR30572">
    <property type="entry name" value="MEMBRANE COMPONENT OF TRANSPORTER-RELATED"/>
    <property type="match status" value="1"/>
</dbReference>
<feature type="transmembrane region" description="Helical" evidence="7">
    <location>
        <begin position="780"/>
        <end position="800"/>
    </location>
</feature>
<dbReference type="PANTHER" id="PTHR30572:SF4">
    <property type="entry name" value="ABC TRANSPORTER PERMEASE YTRF"/>
    <property type="match status" value="1"/>
</dbReference>
<feature type="transmembrane region" description="Helical" evidence="7">
    <location>
        <begin position="308"/>
        <end position="330"/>
    </location>
</feature>
<proteinExistence type="inferred from homology"/>
<evidence type="ECO:0000313" key="10">
    <source>
        <dbReference type="EMBL" id="GAA3978387.1"/>
    </source>
</evidence>
<gene>
    <name evidence="10" type="ORF">GCM10022210_31700</name>
</gene>
<feature type="domain" description="MacB-like periplasmic core" evidence="9">
    <location>
        <begin position="41"/>
        <end position="262"/>
    </location>
</feature>
<reference evidence="11" key="1">
    <citation type="journal article" date="2019" name="Int. J. Syst. Evol. Microbiol.">
        <title>The Global Catalogue of Microorganisms (GCM) 10K type strain sequencing project: providing services to taxonomists for standard genome sequencing and annotation.</title>
        <authorList>
            <consortium name="The Broad Institute Genomics Platform"/>
            <consortium name="The Broad Institute Genome Sequencing Center for Infectious Disease"/>
            <person name="Wu L."/>
            <person name="Ma J."/>
        </authorList>
    </citation>
    <scope>NUCLEOTIDE SEQUENCE [LARGE SCALE GENOMIC DNA]</scope>
    <source>
        <strain evidence="11">JCM 16601</strain>
    </source>
</reference>
<evidence type="ECO:0000256" key="5">
    <source>
        <dbReference type="ARBA" id="ARBA00023136"/>
    </source>
</evidence>
<feature type="transmembrane region" description="Helical" evidence="7">
    <location>
        <begin position="700"/>
        <end position="720"/>
    </location>
</feature>
<evidence type="ECO:0000259" key="9">
    <source>
        <dbReference type="Pfam" id="PF12704"/>
    </source>
</evidence>
<dbReference type="InterPro" id="IPR003838">
    <property type="entry name" value="ABC3_permease_C"/>
</dbReference>
<evidence type="ECO:0000256" key="4">
    <source>
        <dbReference type="ARBA" id="ARBA00022989"/>
    </source>
</evidence>
<evidence type="ECO:0000259" key="8">
    <source>
        <dbReference type="Pfam" id="PF02687"/>
    </source>
</evidence>
<feature type="domain" description="MacB-like periplasmic core" evidence="9">
    <location>
        <begin position="458"/>
        <end position="663"/>
    </location>
</feature>
<keyword evidence="2" id="KW-1003">Cell membrane</keyword>
<keyword evidence="5 7" id="KW-0472">Membrane</keyword>
<dbReference type="InterPro" id="IPR025857">
    <property type="entry name" value="MacB_PCD"/>
</dbReference>
<comment type="caution">
    <text evidence="10">The sequence shown here is derived from an EMBL/GenBank/DDBJ whole genome shotgun (WGS) entry which is preliminary data.</text>
</comment>
<feature type="transmembrane region" description="Helical" evidence="7">
    <location>
        <begin position="364"/>
        <end position="382"/>
    </location>
</feature>
<dbReference type="Pfam" id="PF02687">
    <property type="entry name" value="FtsX"/>
    <property type="match status" value="2"/>
</dbReference>
<evidence type="ECO:0000256" key="1">
    <source>
        <dbReference type="ARBA" id="ARBA00004651"/>
    </source>
</evidence>
<evidence type="ECO:0000256" key="6">
    <source>
        <dbReference type="ARBA" id="ARBA00038076"/>
    </source>
</evidence>
<dbReference type="Proteomes" id="UP001500742">
    <property type="component" value="Unassembled WGS sequence"/>
</dbReference>
<keyword evidence="3 7" id="KW-0812">Transmembrane</keyword>
<feature type="domain" description="ABC3 transporter permease C-terminal" evidence="8">
    <location>
        <begin position="314"/>
        <end position="429"/>
    </location>
</feature>
<evidence type="ECO:0000256" key="3">
    <source>
        <dbReference type="ARBA" id="ARBA00022692"/>
    </source>
</evidence>
<feature type="domain" description="ABC3 transporter permease C-terminal" evidence="8">
    <location>
        <begin position="699"/>
        <end position="810"/>
    </location>
</feature>
<comment type="similarity">
    <text evidence="6">Belongs to the ABC-4 integral membrane protein family.</text>
</comment>
<evidence type="ECO:0000313" key="11">
    <source>
        <dbReference type="Proteomes" id="UP001500742"/>
    </source>
</evidence>
<keyword evidence="11" id="KW-1185">Reference proteome</keyword>
<feature type="transmembrane region" description="Helical" evidence="7">
    <location>
        <begin position="450"/>
        <end position="470"/>
    </location>
</feature>
<keyword evidence="4 7" id="KW-1133">Transmembrane helix</keyword>
<organism evidence="10 11">
    <name type="scientific">Mucilaginibacter dorajii</name>
    <dbReference type="NCBI Taxonomy" id="692994"/>
    <lineage>
        <taxon>Bacteria</taxon>
        <taxon>Pseudomonadati</taxon>
        <taxon>Bacteroidota</taxon>
        <taxon>Sphingobacteriia</taxon>
        <taxon>Sphingobacteriales</taxon>
        <taxon>Sphingobacteriaceae</taxon>
        <taxon>Mucilaginibacter</taxon>
    </lineage>
</organism>
<feature type="transmembrane region" description="Helical" evidence="7">
    <location>
        <begin position="748"/>
        <end position="768"/>
    </location>
</feature>
<dbReference type="InterPro" id="IPR050250">
    <property type="entry name" value="Macrolide_Exporter_MacB"/>
</dbReference>